<dbReference type="PANTHER" id="PTHR32196">
    <property type="entry name" value="ABC TRANSPORTER PERMEASE PROTEIN YPHD-RELATED-RELATED"/>
    <property type="match status" value="1"/>
</dbReference>
<sequence length="316" mass="33031">MKGNKMNNNIKEFLLKFKSLFGLILLCIIISILTPRFLNVSNIMNVFTQVSVNAILAIGMSFVILTGGIDLSVGSTLAITGALSASIIRLTNSIFLSLVVALIIGAAIGLMNGVTVAKGKIQAFIVTLATMTVFRGVTMVYTNGTPISGLSEKFMVIGNKKILGYIPVPAIITIIILIMAWYVLSQTRYGRYVYALGGNEDSARLSGINTDKVKMLVYVICGMTAALSGVITTSRVGTASPNAGLGFELDAIAAVVLGGTSLAGGEGTVVGTIIGAMIIGVLNNGLNLAGVSAYYQSIVKGLVILLAVLIDKKSKK</sequence>
<evidence type="ECO:0000256" key="2">
    <source>
        <dbReference type="ARBA" id="ARBA00022448"/>
    </source>
</evidence>
<keyword evidence="6 8" id="KW-1133">Transmembrane helix</keyword>
<comment type="subcellular location">
    <subcellularLocation>
        <location evidence="1">Cell membrane</location>
        <topology evidence="1">Multi-pass membrane protein</topology>
    </subcellularLocation>
</comment>
<keyword evidence="7 8" id="KW-0472">Membrane</keyword>
<dbReference type="PANTHER" id="PTHR32196:SF21">
    <property type="entry name" value="ABC TRANSPORTER PERMEASE PROTEIN YPHD-RELATED"/>
    <property type="match status" value="1"/>
</dbReference>
<keyword evidence="4" id="KW-0997">Cell inner membrane</keyword>
<evidence type="ECO:0000256" key="5">
    <source>
        <dbReference type="ARBA" id="ARBA00022692"/>
    </source>
</evidence>
<evidence type="ECO:0000256" key="4">
    <source>
        <dbReference type="ARBA" id="ARBA00022519"/>
    </source>
</evidence>
<keyword evidence="3" id="KW-1003">Cell membrane</keyword>
<evidence type="ECO:0000256" key="3">
    <source>
        <dbReference type="ARBA" id="ARBA00022475"/>
    </source>
</evidence>
<gene>
    <name evidence="9" type="primary">rbsC</name>
    <name evidence="9" type="ordered locus">CTC_02349</name>
</gene>
<dbReference type="Proteomes" id="UP000001412">
    <property type="component" value="Chromosome"/>
</dbReference>
<dbReference type="STRING" id="212717.CTC_02349"/>
<feature type="transmembrane region" description="Helical" evidence="8">
    <location>
        <begin position="94"/>
        <end position="115"/>
    </location>
</feature>
<reference evidence="9 10" key="1">
    <citation type="journal article" date="2003" name="Proc. Natl. Acad. Sci. U.S.A.">
        <title>The genome sequence of Clostridium tetani, the causative agent of tetanus disease.</title>
        <authorList>
            <person name="Brueggemann H."/>
            <person name="Baumer S."/>
            <person name="Fricke W.F."/>
            <person name="Wiezer A."/>
            <person name="Liesegang H."/>
            <person name="Decker I."/>
            <person name="Herzberg C."/>
            <person name="Martinez-Arias R."/>
            <person name="Merkl R."/>
            <person name="Henne A."/>
            <person name="Gottschalk G."/>
        </authorList>
    </citation>
    <scope>NUCLEOTIDE SEQUENCE [LARGE SCALE GENOMIC DNA]</scope>
    <source>
        <strain evidence="10">Massachusetts / E88</strain>
    </source>
</reference>
<keyword evidence="5 8" id="KW-0812">Transmembrane</keyword>
<dbReference type="AlphaFoldDB" id="Q891M2"/>
<feature type="transmembrane region" description="Helical" evidence="8">
    <location>
        <begin position="121"/>
        <end position="141"/>
    </location>
</feature>
<dbReference type="KEGG" id="ctc:CTC_02349"/>
<evidence type="ECO:0000256" key="8">
    <source>
        <dbReference type="SAM" id="Phobius"/>
    </source>
</evidence>
<dbReference type="HOGENOM" id="CLU_028880_2_2_9"/>
<feature type="transmembrane region" description="Helical" evidence="8">
    <location>
        <begin position="293"/>
        <end position="310"/>
    </location>
</feature>
<dbReference type="InterPro" id="IPR001851">
    <property type="entry name" value="ABC_transp_permease"/>
</dbReference>
<dbReference type="CDD" id="cd06579">
    <property type="entry name" value="TM_PBP1_transp_AraH_like"/>
    <property type="match status" value="1"/>
</dbReference>
<evidence type="ECO:0000313" key="10">
    <source>
        <dbReference type="Proteomes" id="UP000001412"/>
    </source>
</evidence>
<accession>Q891M2</accession>
<evidence type="ECO:0000256" key="6">
    <source>
        <dbReference type="ARBA" id="ARBA00022989"/>
    </source>
</evidence>
<protein>
    <submittedName>
        <fullName evidence="9">Ribose transport system permease protein rbsC</fullName>
    </submittedName>
</protein>
<dbReference type="GO" id="GO:0005886">
    <property type="term" value="C:plasma membrane"/>
    <property type="evidence" value="ECO:0007669"/>
    <property type="project" value="UniProtKB-SubCell"/>
</dbReference>
<proteinExistence type="predicted"/>
<feature type="transmembrane region" description="Helical" evidence="8">
    <location>
        <begin position="249"/>
        <end position="281"/>
    </location>
</feature>
<feature type="transmembrane region" description="Helical" evidence="8">
    <location>
        <begin position="50"/>
        <end position="73"/>
    </location>
</feature>
<dbReference type="Pfam" id="PF02653">
    <property type="entry name" value="BPD_transp_2"/>
    <property type="match status" value="1"/>
</dbReference>
<organism evidence="9 10">
    <name type="scientific">Clostridium tetani (strain Massachusetts / E88)</name>
    <dbReference type="NCBI Taxonomy" id="212717"/>
    <lineage>
        <taxon>Bacteria</taxon>
        <taxon>Bacillati</taxon>
        <taxon>Bacillota</taxon>
        <taxon>Clostridia</taxon>
        <taxon>Eubacteriales</taxon>
        <taxon>Clostridiaceae</taxon>
        <taxon>Clostridium</taxon>
    </lineage>
</organism>
<feature type="transmembrane region" description="Helical" evidence="8">
    <location>
        <begin position="20"/>
        <end position="38"/>
    </location>
</feature>
<keyword evidence="2" id="KW-0813">Transport</keyword>
<evidence type="ECO:0000313" key="9">
    <source>
        <dbReference type="EMBL" id="AAO36823.1"/>
    </source>
</evidence>
<dbReference type="EMBL" id="AE015927">
    <property type="protein sequence ID" value="AAO36823.1"/>
    <property type="molecule type" value="Genomic_DNA"/>
</dbReference>
<keyword evidence="10" id="KW-1185">Reference proteome</keyword>
<evidence type="ECO:0000256" key="1">
    <source>
        <dbReference type="ARBA" id="ARBA00004651"/>
    </source>
</evidence>
<dbReference type="GO" id="GO:0022857">
    <property type="term" value="F:transmembrane transporter activity"/>
    <property type="evidence" value="ECO:0007669"/>
    <property type="project" value="InterPro"/>
</dbReference>
<feature type="transmembrane region" description="Helical" evidence="8">
    <location>
        <begin position="215"/>
        <end position="237"/>
    </location>
</feature>
<feature type="transmembrane region" description="Helical" evidence="8">
    <location>
        <begin position="162"/>
        <end position="184"/>
    </location>
</feature>
<evidence type="ECO:0000256" key="7">
    <source>
        <dbReference type="ARBA" id="ARBA00023136"/>
    </source>
</evidence>
<name>Q891M2_CLOTE</name>